<dbReference type="Gene3D" id="3.40.30.10">
    <property type="entry name" value="Glutaredoxin"/>
    <property type="match status" value="1"/>
</dbReference>
<dbReference type="CDD" id="cd03048">
    <property type="entry name" value="GST_N_Ure2p_like"/>
    <property type="match status" value="1"/>
</dbReference>
<dbReference type="SFLD" id="SFLDS00019">
    <property type="entry name" value="Glutathione_Transferase_(cytos"/>
    <property type="match status" value="1"/>
</dbReference>
<keyword evidence="4" id="KW-1185">Reference proteome</keyword>
<dbReference type="Pfam" id="PF13410">
    <property type="entry name" value="GST_C_2"/>
    <property type="match status" value="1"/>
</dbReference>
<dbReference type="InterPro" id="IPR004045">
    <property type="entry name" value="Glutathione_S-Trfase_N"/>
</dbReference>
<organism evidence="3 4">
    <name type="scientific">Candidatus Phaeomarinibacter ectocarpi</name>
    <dbReference type="NCBI Taxonomy" id="1458461"/>
    <lineage>
        <taxon>Bacteria</taxon>
        <taxon>Pseudomonadati</taxon>
        <taxon>Pseudomonadota</taxon>
        <taxon>Alphaproteobacteria</taxon>
        <taxon>Hyphomicrobiales</taxon>
        <taxon>Parvibaculaceae</taxon>
        <taxon>Candidatus Phaeomarinibacter</taxon>
    </lineage>
</organism>
<dbReference type="KEGG" id="pect:BN1012_Phect160"/>
<dbReference type="SFLD" id="SFLDG00358">
    <property type="entry name" value="Main_(cytGST)"/>
    <property type="match status" value="1"/>
</dbReference>
<dbReference type="SUPFAM" id="SSF52833">
    <property type="entry name" value="Thioredoxin-like"/>
    <property type="match status" value="1"/>
</dbReference>
<dbReference type="HOGENOM" id="CLU_011226_14_4_5"/>
<dbReference type="InterPro" id="IPR036282">
    <property type="entry name" value="Glutathione-S-Trfase_C_sf"/>
</dbReference>
<dbReference type="PROSITE" id="PS50405">
    <property type="entry name" value="GST_CTER"/>
    <property type="match status" value="1"/>
</dbReference>
<dbReference type="PROSITE" id="PS50404">
    <property type="entry name" value="GST_NTER"/>
    <property type="match status" value="1"/>
</dbReference>
<sequence>MAIDLYTAATPNGWKASIMVEELKEAGAALPAVSVHTIDLRNGDQFSDAFTAINANQKIPAIIHDGRAIMESCAILEYLAEQFPTPLLPLDERKWDVVPWLYWQAANLGPTFGNKLSYTRYMDDVEPIKKEHPLTRFNNEAQRLVAILESRLEAHDFICGNEFTVADISIWPWVRGWKWSKVDITKSPRLMAWVDRVRARPGVERGIAYGVPKDEIDQWSAERKAQYAKSGASIASNTPQKST</sequence>
<dbReference type="GO" id="GO:0004364">
    <property type="term" value="F:glutathione transferase activity"/>
    <property type="evidence" value="ECO:0007669"/>
    <property type="project" value="UniProtKB-EC"/>
</dbReference>
<dbReference type="STRING" id="1458461.BN1012_Phect160"/>
<keyword evidence="3" id="KW-0808">Transferase</keyword>
<dbReference type="PATRIC" id="fig|1458461.3.peg.160"/>
<feature type="domain" description="GST C-terminal" evidence="2">
    <location>
        <begin position="90"/>
        <end position="227"/>
    </location>
</feature>
<evidence type="ECO:0000313" key="4">
    <source>
        <dbReference type="Proteomes" id="UP000032160"/>
    </source>
</evidence>
<evidence type="ECO:0000259" key="1">
    <source>
        <dbReference type="PROSITE" id="PS50404"/>
    </source>
</evidence>
<dbReference type="PANTHER" id="PTHR44051:SF8">
    <property type="entry name" value="GLUTATHIONE S-TRANSFERASE GSTA"/>
    <property type="match status" value="1"/>
</dbReference>
<accession>X5MDD7</accession>
<dbReference type="Gene3D" id="1.20.1050.10">
    <property type="match status" value="1"/>
</dbReference>
<dbReference type="InterPro" id="IPR010987">
    <property type="entry name" value="Glutathione-S-Trfase_C-like"/>
</dbReference>
<dbReference type="InterPro" id="IPR036249">
    <property type="entry name" value="Thioredoxin-like_sf"/>
</dbReference>
<proteinExistence type="predicted"/>
<reference evidence="3 4" key="1">
    <citation type="journal article" date="2014" name="Front. Genet.">
        <title>Genome and metabolic network of "Candidatus Phaeomarinobacter ectocarpi" Ec32, a new candidate genus of Alphaproteobacteria frequently associated with brown algae.</title>
        <authorList>
            <person name="Dittami S.M."/>
            <person name="Barbeyron T."/>
            <person name="Boyen C."/>
            <person name="Cambefort J."/>
            <person name="Collet G."/>
            <person name="Delage L."/>
            <person name="Gobet A."/>
            <person name="Groisillier A."/>
            <person name="Leblanc C."/>
            <person name="Michel G."/>
            <person name="Scornet D."/>
            <person name="Siegel A."/>
            <person name="Tapia J.E."/>
            <person name="Tonon T."/>
        </authorList>
    </citation>
    <scope>NUCLEOTIDE SEQUENCE [LARGE SCALE GENOMIC DNA]</scope>
    <source>
        <strain evidence="3 4">Ec32</strain>
    </source>
</reference>
<evidence type="ECO:0000313" key="3">
    <source>
        <dbReference type="EMBL" id="CDO58374.1"/>
    </source>
</evidence>
<dbReference type="EMBL" id="HG966617">
    <property type="protein sequence ID" value="CDO58374.1"/>
    <property type="molecule type" value="Genomic_DNA"/>
</dbReference>
<dbReference type="Proteomes" id="UP000032160">
    <property type="component" value="Chromosome I"/>
</dbReference>
<dbReference type="EC" id="2.5.1.18" evidence="3"/>
<evidence type="ECO:0000259" key="2">
    <source>
        <dbReference type="PROSITE" id="PS50405"/>
    </source>
</evidence>
<dbReference type="PANTHER" id="PTHR44051">
    <property type="entry name" value="GLUTATHIONE S-TRANSFERASE-RELATED"/>
    <property type="match status" value="1"/>
</dbReference>
<dbReference type="Pfam" id="PF02798">
    <property type="entry name" value="GST_N"/>
    <property type="match status" value="1"/>
</dbReference>
<gene>
    <name evidence="3" type="ORF">BN1012_Phect160</name>
</gene>
<protein>
    <submittedName>
        <fullName evidence="3">Glutathione S-transferase</fullName>
        <ecNumber evidence="3">2.5.1.18</ecNumber>
    </submittedName>
</protein>
<dbReference type="SUPFAM" id="SSF47616">
    <property type="entry name" value="GST C-terminal domain-like"/>
    <property type="match status" value="1"/>
</dbReference>
<dbReference type="AlphaFoldDB" id="X5MDD7"/>
<dbReference type="RefSeq" id="WP_043949347.1">
    <property type="nucleotide sequence ID" value="NZ_HG966617.1"/>
</dbReference>
<dbReference type="InterPro" id="IPR040079">
    <property type="entry name" value="Glutathione_S-Trfase"/>
</dbReference>
<dbReference type="SFLD" id="SFLDG01151">
    <property type="entry name" value="Main.2:_Nu-like"/>
    <property type="match status" value="1"/>
</dbReference>
<feature type="domain" description="GST N-terminal" evidence="1">
    <location>
        <begin position="1"/>
        <end position="87"/>
    </location>
</feature>
<dbReference type="OrthoDB" id="9803562at2"/>
<name>X5MDD7_9HYPH</name>